<evidence type="ECO:0000256" key="9">
    <source>
        <dbReference type="SAM" id="MobiDB-lite"/>
    </source>
</evidence>
<comment type="function">
    <text evidence="7">Acts both as a GTPase-activating protein (GAP) and a guanine nucleotide exchange factor (GEF), and participates in endocytosis.</text>
</comment>
<dbReference type="InterPro" id="IPR037191">
    <property type="entry name" value="VPS9_dom_sf"/>
</dbReference>
<keyword evidence="5" id="KW-0344">Guanine-nucleotide releasing factor</keyword>
<name>A0A6H5H6P5_9HEMI</name>
<gene>
    <name evidence="11" type="ORF">NTEN_LOCUS16418</name>
</gene>
<dbReference type="FunFam" id="1.20.1050.80:FF:000001">
    <property type="entry name" value="GTPase-activating protein and VPS9 domain-containing protein 1 isoform X1"/>
    <property type="match status" value="1"/>
</dbReference>
<sequence length="353" mass="39903">MVSDSEKMTEIDTDDTASVASIMNSYDHGMSVNESELIPQVRLRRGASEDGRSIRSDTSDDILAKYRSNRSECDTAEDVKKPKNDQIPDSSGGGTSSEASSGPKPLNAFEDAKKKLRLVLSSSEGHHYPICQKKKEWTKQEGEMAAFLLLQLAEALNLNDSMLVIQLHEAIRCIRMLSDEDCQKLIEALKEDYKKRKPYMYYLINCRQSLLCTLSHLHRVLQEHMSKLANVITPDHKDLRIPAMFHSECPWPSAQAEISKMAAYRSPREKLQSVLRCISTIMNLLSLTCVPAADDLVPVLVYVLIMANPPSLMSTIEYVTSFIGNCLEGEEQYYWTQFCSAVEFIKTMDYHVE</sequence>
<evidence type="ECO:0000256" key="7">
    <source>
        <dbReference type="ARBA" id="ARBA00053914"/>
    </source>
</evidence>
<dbReference type="GO" id="GO:0005085">
    <property type="term" value="F:guanyl-nucleotide exchange factor activity"/>
    <property type="evidence" value="ECO:0007669"/>
    <property type="project" value="UniProtKB-KW"/>
</dbReference>
<evidence type="ECO:0000256" key="2">
    <source>
        <dbReference type="ARBA" id="ARBA00008489"/>
    </source>
</evidence>
<comment type="similarity">
    <text evidence="2">Belongs to the GAPVD1 family.</text>
</comment>
<dbReference type="GO" id="GO:0006897">
    <property type="term" value="P:endocytosis"/>
    <property type="evidence" value="ECO:0007669"/>
    <property type="project" value="UniProtKB-KW"/>
</dbReference>
<dbReference type="GO" id="GO:0030139">
    <property type="term" value="C:endocytic vesicle"/>
    <property type="evidence" value="ECO:0007669"/>
    <property type="project" value="TreeGrafter"/>
</dbReference>
<evidence type="ECO:0000313" key="11">
    <source>
        <dbReference type="EMBL" id="CAB0011478.1"/>
    </source>
</evidence>
<dbReference type="InterPro" id="IPR003123">
    <property type="entry name" value="VPS9"/>
</dbReference>
<protein>
    <recommendedName>
        <fullName evidence="8">Receptor-mediated endocytosis protein 6 homolog</fullName>
    </recommendedName>
</protein>
<organism evidence="11 12">
    <name type="scientific">Nesidiocoris tenuis</name>
    <dbReference type="NCBI Taxonomy" id="355587"/>
    <lineage>
        <taxon>Eukaryota</taxon>
        <taxon>Metazoa</taxon>
        <taxon>Ecdysozoa</taxon>
        <taxon>Arthropoda</taxon>
        <taxon>Hexapoda</taxon>
        <taxon>Insecta</taxon>
        <taxon>Pterygota</taxon>
        <taxon>Neoptera</taxon>
        <taxon>Paraneoptera</taxon>
        <taxon>Hemiptera</taxon>
        <taxon>Heteroptera</taxon>
        <taxon>Panheteroptera</taxon>
        <taxon>Cimicomorpha</taxon>
        <taxon>Miridae</taxon>
        <taxon>Dicyphina</taxon>
        <taxon>Nesidiocoris</taxon>
    </lineage>
</organism>
<dbReference type="Gene3D" id="1.20.1050.80">
    <property type="entry name" value="VPS9 domain"/>
    <property type="match status" value="1"/>
</dbReference>
<dbReference type="GO" id="GO:0005829">
    <property type="term" value="C:cytosol"/>
    <property type="evidence" value="ECO:0007669"/>
    <property type="project" value="TreeGrafter"/>
</dbReference>
<dbReference type="GO" id="GO:0016020">
    <property type="term" value="C:membrane"/>
    <property type="evidence" value="ECO:0007669"/>
    <property type="project" value="UniProtKB-SubCell"/>
</dbReference>
<dbReference type="GO" id="GO:0005096">
    <property type="term" value="F:GTPase activator activity"/>
    <property type="evidence" value="ECO:0007669"/>
    <property type="project" value="UniProtKB-KW"/>
</dbReference>
<evidence type="ECO:0000256" key="6">
    <source>
        <dbReference type="ARBA" id="ARBA00023136"/>
    </source>
</evidence>
<dbReference type="AlphaFoldDB" id="A0A6H5H6P5"/>
<reference evidence="11 12" key="1">
    <citation type="submission" date="2020-02" db="EMBL/GenBank/DDBJ databases">
        <authorList>
            <person name="Ferguson B K."/>
        </authorList>
    </citation>
    <scope>NUCLEOTIDE SEQUENCE [LARGE SCALE GENOMIC DNA]</scope>
</reference>
<evidence type="ECO:0000313" key="12">
    <source>
        <dbReference type="Proteomes" id="UP000479000"/>
    </source>
</evidence>
<keyword evidence="4" id="KW-0254">Endocytosis</keyword>
<dbReference type="OrthoDB" id="10264848at2759"/>
<evidence type="ECO:0000256" key="5">
    <source>
        <dbReference type="ARBA" id="ARBA00022658"/>
    </source>
</evidence>
<feature type="compositionally biased region" description="Basic and acidic residues" evidence="9">
    <location>
        <begin position="1"/>
        <end position="10"/>
    </location>
</feature>
<comment type="subcellular location">
    <subcellularLocation>
        <location evidence="1">Membrane</location>
        <topology evidence="1">Peripheral membrane protein</topology>
    </subcellularLocation>
</comment>
<dbReference type="Pfam" id="PF02204">
    <property type="entry name" value="VPS9"/>
    <property type="match status" value="1"/>
</dbReference>
<dbReference type="PANTHER" id="PTHR23101">
    <property type="entry name" value="RAB GDP/GTP EXCHANGE FACTOR"/>
    <property type="match status" value="1"/>
</dbReference>
<dbReference type="InterPro" id="IPR045046">
    <property type="entry name" value="Vps9-like"/>
</dbReference>
<evidence type="ECO:0000259" key="10">
    <source>
        <dbReference type="PROSITE" id="PS51205"/>
    </source>
</evidence>
<dbReference type="GO" id="GO:0051049">
    <property type="term" value="P:regulation of transport"/>
    <property type="evidence" value="ECO:0007669"/>
    <property type="project" value="UniProtKB-ARBA"/>
</dbReference>
<keyword evidence="12" id="KW-1185">Reference proteome</keyword>
<dbReference type="PANTHER" id="PTHR23101:SF25">
    <property type="entry name" value="GTPASE-ACTIVATING PROTEIN AND VPS9 DOMAIN-CONTAINING PROTEIN 1"/>
    <property type="match status" value="1"/>
</dbReference>
<proteinExistence type="inferred from homology"/>
<feature type="domain" description="VPS9" evidence="10">
    <location>
        <begin position="215"/>
        <end position="353"/>
    </location>
</feature>
<keyword evidence="3" id="KW-0343">GTPase activation</keyword>
<evidence type="ECO:0000256" key="1">
    <source>
        <dbReference type="ARBA" id="ARBA00004170"/>
    </source>
</evidence>
<dbReference type="SUPFAM" id="SSF109993">
    <property type="entry name" value="VPS9 domain"/>
    <property type="match status" value="1"/>
</dbReference>
<dbReference type="EMBL" id="CADCXU010024192">
    <property type="protein sequence ID" value="CAB0011478.1"/>
    <property type="molecule type" value="Genomic_DNA"/>
</dbReference>
<evidence type="ECO:0000256" key="8">
    <source>
        <dbReference type="ARBA" id="ARBA00068997"/>
    </source>
</evidence>
<evidence type="ECO:0000256" key="3">
    <source>
        <dbReference type="ARBA" id="ARBA00022468"/>
    </source>
</evidence>
<keyword evidence="6" id="KW-0472">Membrane</keyword>
<accession>A0A6H5H6P5</accession>
<feature type="compositionally biased region" description="Basic and acidic residues" evidence="9">
    <location>
        <begin position="46"/>
        <end position="86"/>
    </location>
</feature>
<feature type="region of interest" description="Disordered" evidence="9">
    <location>
        <begin position="1"/>
        <end position="107"/>
    </location>
</feature>
<dbReference type="SMART" id="SM00167">
    <property type="entry name" value="VPS9"/>
    <property type="match status" value="1"/>
</dbReference>
<dbReference type="Proteomes" id="UP000479000">
    <property type="component" value="Unassembled WGS sequence"/>
</dbReference>
<dbReference type="GO" id="GO:0031267">
    <property type="term" value="F:small GTPase binding"/>
    <property type="evidence" value="ECO:0007669"/>
    <property type="project" value="TreeGrafter"/>
</dbReference>
<dbReference type="PROSITE" id="PS51205">
    <property type="entry name" value="VPS9"/>
    <property type="match status" value="1"/>
</dbReference>
<evidence type="ECO:0000256" key="4">
    <source>
        <dbReference type="ARBA" id="ARBA00022583"/>
    </source>
</evidence>